<protein>
    <submittedName>
        <fullName evidence="3">Photosystem reaction center subunit H</fullName>
    </submittedName>
</protein>
<organism evidence="3 4">
    <name type="scientific">Shackletoniella antarctica</name>
    <dbReference type="NCBI Taxonomy" id="268115"/>
    <lineage>
        <taxon>Bacteria</taxon>
        <taxon>Bacillati</taxon>
        <taxon>Cyanobacteriota</taxon>
        <taxon>Cyanophyceae</taxon>
        <taxon>Oculatellales</taxon>
        <taxon>Oculatellaceae</taxon>
        <taxon>Shackletoniella</taxon>
    </lineage>
</organism>
<dbReference type="SUPFAM" id="SSF50346">
    <property type="entry name" value="PRC-barrel domain"/>
    <property type="match status" value="2"/>
</dbReference>
<dbReference type="InterPro" id="IPR011033">
    <property type="entry name" value="PRC_barrel-like_sf"/>
</dbReference>
<feature type="compositionally biased region" description="Polar residues" evidence="1">
    <location>
        <begin position="215"/>
        <end position="231"/>
    </location>
</feature>
<dbReference type="EMBL" id="QBMN01000056">
    <property type="protein sequence ID" value="PZO41977.1"/>
    <property type="molecule type" value="Genomic_DNA"/>
</dbReference>
<evidence type="ECO:0000313" key="4">
    <source>
        <dbReference type="Proteomes" id="UP000249081"/>
    </source>
</evidence>
<reference evidence="4" key="1">
    <citation type="submission" date="2018-04" db="EMBL/GenBank/DDBJ databases">
        <authorList>
            <person name="Cornet L."/>
        </authorList>
    </citation>
    <scope>NUCLEOTIDE SEQUENCE [LARGE SCALE GENOMIC DNA]</scope>
</reference>
<evidence type="ECO:0000313" key="3">
    <source>
        <dbReference type="EMBL" id="PZO41977.1"/>
    </source>
</evidence>
<evidence type="ECO:0000259" key="2">
    <source>
        <dbReference type="Pfam" id="PF05239"/>
    </source>
</evidence>
<dbReference type="Pfam" id="PF05239">
    <property type="entry name" value="PRC"/>
    <property type="match status" value="1"/>
</dbReference>
<gene>
    <name evidence="3" type="ORF">DCF17_09735</name>
</gene>
<comment type="caution">
    <text evidence="3">The sequence shown here is derived from an EMBL/GenBank/DDBJ whole genome shotgun (WGS) entry which is preliminary data.</text>
</comment>
<dbReference type="AlphaFoldDB" id="A0A2W4WFM7"/>
<sequence>MSAPAQTLKCTELLGRPVLDRQTVKELGRMAHFLVDAQAQQVTGLVCKSGLLGMTKTAFAWRQVEAIGDDSILVRAADSTTPQASDMAEAPLGFEILTNQGNSVGKITDLLFDPSTGAVTAYLFTPHGWQGLMAGTYIFAPVAISSLGDRRVIVLEPAVENPQQYAPGFESKLSQATDFIQADYDRTRQDLAGFQQGAQDVVQKVKGIADPGTPNAGNATSEVNQPLNPDD</sequence>
<dbReference type="PANTHER" id="PTHR36740">
    <property type="entry name" value="PRC DOMAIN-CONTAINING PROTEIN"/>
    <property type="match status" value="1"/>
</dbReference>
<accession>A0A2W4WFM7</accession>
<dbReference type="Proteomes" id="UP000249081">
    <property type="component" value="Unassembled WGS sequence"/>
</dbReference>
<reference evidence="3 4" key="2">
    <citation type="submission" date="2018-06" db="EMBL/GenBank/DDBJ databases">
        <title>Metagenomic assembly of (sub)arctic Cyanobacteria and their associated microbiome from non-axenic cultures.</title>
        <authorList>
            <person name="Baurain D."/>
        </authorList>
    </citation>
    <scope>NUCLEOTIDE SEQUENCE [LARGE SCALE GENOMIC DNA]</scope>
    <source>
        <strain evidence="3">ULC041bin1</strain>
    </source>
</reference>
<proteinExistence type="predicted"/>
<feature type="region of interest" description="Disordered" evidence="1">
    <location>
        <begin position="207"/>
        <end position="231"/>
    </location>
</feature>
<dbReference type="PANTHER" id="PTHR36740:SF1">
    <property type="entry name" value="PRC-BARREL DOMAIN-CONTAINING PROTEIN"/>
    <property type="match status" value="1"/>
</dbReference>
<dbReference type="Gene3D" id="2.30.30.240">
    <property type="entry name" value="PRC-barrel domain"/>
    <property type="match status" value="2"/>
</dbReference>
<evidence type="ECO:0000256" key="1">
    <source>
        <dbReference type="SAM" id="MobiDB-lite"/>
    </source>
</evidence>
<feature type="domain" description="PRC-barrel" evidence="2">
    <location>
        <begin position="91"/>
        <end position="157"/>
    </location>
</feature>
<dbReference type="InterPro" id="IPR027275">
    <property type="entry name" value="PRC-brl_dom"/>
</dbReference>
<name>A0A2W4WFM7_9CYAN</name>